<evidence type="ECO:0000313" key="7">
    <source>
        <dbReference type="Proteomes" id="UP001623290"/>
    </source>
</evidence>
<gene>
    <name evidence="6" type="ORF">RPE78_14545</name>
</gene>
<keyword evidence="1 4" id="KW-0812">Transmembrane</keyword>
<evidence type="ECO:0000256" key="4">
    <source>
        <dbReference type="SAM" id="Phobius"/>
    </source>
</evidence>
<evidence type="ECO:0000313" key="6">
    <source>
        <dbReference type="EMBL" id="WRY35469.1"/>
    </source>
</evidence>
<proteinExistence type="predicted"/>
<feature type="transmembrane region" description="Helical" evidence="4">
    <location>
        <begin position="88"/>
        <end position="106"/>
    </location>
</feature>
<dbReference type="SUPFAM" id="SSF103473">
    <property type="entry name" value="MFS general substrate transporter"/>
    <property type="match status" value="1"/>
</dbReference>
<feature type="transmembrane region" description="Helical" evidence="4">
    <location>
        <begin position="355"/>
        <end position="375"/>
    </location>
</feature>
<feature type="transmembrane region" description="Helical" evidence="4">
    <location>
        <begin position="260"/>
        <end position="280"/>
    </location>
</feature>
<dbReference type="CDD" id="cd17324">
    <property type="entry name" value="MFS_NepI_like"/>
    <property type="match status" value="1"/>
</dbReference>
<dbReference type="PANTHER" id="PTHR42910">
    <property type="entry name" value="TRANSPORTER SCO4007-RELATED"/>
    <property type="match status" value="1"/>
</dbReference>
<dbReference type="PROSITE" id="PS51257">
    <property type="entry name" value="PROKAR_LIPOPROTEIN"/>
    <property type="match status" value="1"/>
</dbReference>
<feature type="transmembrane region" description="Helical" evidence="4">
    <location>
        <begin position="315"/>
        <end position="335"/>
    </location>
</feature>
<dbReference type="InterPro" id="IPR020846">
    <property type="entry name" value="MFS_dom"/>
</dbReference>
<protein>
    <submittedName>
        <fullName evidence="6">MFS transporter</fullName>
    </submittedName>
</protein>
<feature type="transmembrane region" description="Helical" evidence="4">
    <location>
        <begin position="112"/>
        <end position="133"/>
    </location>
</feature>
<dbReference type="PANTHER" id="PTHR42910:SF1">
    <property type="entry name" value="MAJOR FACILITATOR SUPERFAMILY (MFS) PROFILE DOMAIN-CONTAINING PROTEIN"/>
    <property type="match status" value="1"/>
</dbReference>
<evidence type="ECO:0000259" key="5">
    <source>
        <dbReference type="PROSITE" id="PS50850"/>
    </source>
</evidence>
<evidence type="ECO:0000256" key="1">
    <source>
        <dbReference type="ARBA" id="ARBA00022692"/>
    </source>
</evidence>
<keyword evidence="3 4" id="KW-0472">Membrane</keyword>
<feature type="transmembrane region" description="Helical" evidence="4">
    <location>
        <begin position="170"/>
        <end position="192"/>
    </location>
</feature>
<evidence type="ECO:0000256" key="2">
    <source>
        <dbReference type="ARBA" id="ARBA00022989"/>
    </source>
</evidence>
<dbReference type="RefSeq" id="WP_330647241.1">
    <property type="nucleotide sequence ID" value="NZ_CP135444.1"/>
</dbReference>
<sequence length="404" mass="41761">MPHPRPATAPAPAPNKAPGAGISFLLALSCGVLAANIYYAQPLVGLIAQTVQIPDRLAGLVVTLTQLGYGLGLILLVPLGDIFENRRLVLTLIGLSVLALAGTALAPGQWLFFAASFCTGLGAVAVQVLVPYAAHLADDAHRGKVVGNVMSGLMAGIMLARPVSSFIAGSFAWQTVFVLAALALVILGIVLARRLPERHPASRMGYGALMRSIGHIAITTPVLRRRALYHAAMFGAFSLFWTVTPLLLASPAIGLTQGGIAIFALVGAASVVASPVAGRIADRGWGYPATRLALLAGMAAFVLCLAVPHNRIVALAGLVTAALILDFAVTTNLVLGQREIFLLDAGIRARLNGIYMASFFLGGALGSAVGVWAYVAGGWSLAAGLGLLAPALAFLYALTEKRHG</sequence>
<feature type="transmembrane region" description="Helical" evidence="4">
    <location>
        <begin position="292"/>
        <end position="309"/>
    </location>
</feature>
<keyword evidence="6" id="KW-0614">Plasmid</keyword>
<evidence type="ECO:0000256" key="3">
    <source>
        <dbReference type="ARBA" id="ARBA00023136"/>
    </source>
</evidence>
<feature type="transmembrane region" description="Helical" evidence="4">
    <location>
        <begin position="145"/>
        <end position="164"/>
    </location>
</feature>
<dbReference type="PROSITE" id="PS50850">
    <property type="entry name" value="MFS"/>
    <property type="match status" value="1"/>
</dbReference>
<dbReference type="EMBL" id="CP135444">
    <property type="protein sequence ID" value="WRY35469.1"/>
    <property type="molecule type" value="Genomic_DNA"/>
</dbReference>
<feature type="domain" description="Major facilitator superfamily (MFS) profile" evidence="5">
    <location>
        <begin position="22"/>
        <end position="401"/>
    </location>
</feature>
<dbReference type="Proteomes" id="UP001623290">
    <property type="component" value="Plasmid unnamed1"/>
</dbReference>
<dbReference type="InterPro" id="IPR036259">
    <property type="entry name" value="MFS_trans_sf"/>
</dbReference>
<reference evidence="6 7" key="1">
    <citation type="submission" date="2023-09" db="EMBL/GenBank/DDBJ databases">
        <title>Thioclava shenzhenensis sp. nov., a multidrug resistant bacteria-antagonizing species isolated from coastal seawater.</title>
        <authorList>
            <person name="Long M."/>
        </authorList>
    </citation>
    <scope>NUCLEOTIDE SEQUENCE [LARGE SCALE GENOMIC DNA]</scope>
    <source>
        <strain evidence="6 7">FTW29</strain>
        <plasmid evidence="6 7">unnamed1</plasmid>
    </source>
</reference>
<keyword evidence="2 4" id="KW-1133">Transmembrane helix</keyword>
<dbReference type="Gene3D" id="1.20.1250.20">
    <property type="entry name" value="MFS general substrate transporter like domains"/>
    <property type="match status" value="1"/>
</dbReference>
<dbReference type="InterPro" id="IPR011701">
    <property type="entry name" value="MFS"/>
</dbReference>
<name>A0ABZ1E5U0_9RHOB</name>
<feature type="transmembrane region" description="Helical" evidence="4">
    <location>
        <begin position="381"/>
        <end position="399"/>
    </location>
</feature>
<organism evidence="6 7">
    <name type="scientific">Thioclava litoralis</name>
    <dbReference type="NCBI Taxonomy" id="3076557"/>
    <lineage>
        <taxon>Bacteria</taxon>
        <taxon>Pseudomonadati</taxon>
        <taxon>Pseudomonadota</taxon>
        <taxon>Alphaproteobacteria</taxon>
        <taxon>Rhodobacterales</taxon>
        <taxon>Paracoccaceae</taxon>
        <taxon>Thioclava</taxon>
    </lineage>
</organism>
<keyword evidence="7" id="KW-1185">Reference proteome</keyword>
<feature type="transmembrane region" description="Helical" evidence="4">
    <location>
        <begin position="58"/>
        <end position="76"/>
    </location>
</feature>
<accession>A0ABZ1E5U0</accession>
<feature type="transmembrane region" description="Helical" evidence="4">
    <location>
        <begin position="227"/>
        <end position="248"/>
    </location>
</feature>
<dbReference type="Pfam" id="PF07690">
    <property type="entry name" value="MFS_1"/>
    <property type="match status" value="1"/>
</dbReference>
<geneLocation type="plasmid" evidence="6 7">
    <name>unnamed1</name>
</geneLocation>